<evidence type="ECO:0000313" key="3">
    <source>
        <dbReference type="EMBL" id="SHH82735.1"/>
    </source>
</evidence>
<dbReference type="AlphaFoldDB" id="A0A1M5W5J2"/>
<dbReference type="PANTHER" id="PTHR44068">
    <property type="entry name" value="ZGC:194242"/>
    <property type="match status" value="1"/>
</dbReference>
<dbReference type="PANTHER" id="PTHR44068:SF1">
    <property type="entry name" value="HYPOTHETICAL LOC100005854"/>
    <property type="match status" value="1"/>
</dbReference>
<dbReference type="GO" id="GO:0032259">
    <property type="term" value="P:methylation"/>
    <property type="evidence" value="ECO:0007669"/>
    <property type="project" value="UniProtKB-KW"/>
</dbReference>
<keyword evidence="4" id="KW-1185">Reference proteome</keyword>
<dbReference type="CDD" id="cd02440">
    <property type="entry name" value="AdoMet_MTases"/>
    <property type="match status" value="1"/>
</dbReference>
<protein>
    <submittedName>
        <fullName evidence="3">Ubiquinone/menaquinone biosynthesis C-methylase UbiE</fullName>
    </submittedName>
</protein>
<accession>A0A1M5W5J2</accession>
<feature type="domain" description="Methyltransferase" evidence="2">
    <location>
        <begin position="44"/>
        <end position="146"/>
    </location>
</feature>
<organism evidence="3 4">
    <name type="scientific">Sporobacter termitidis DSM 10068</name>
    <dbReference type="NCBI Taxonomy" id="1123282"/>
    <lineage>
        <taxon>Bacteria</taxon>
        <taxon>Bacillati</taxon>
        <taxon>Bacillota</taxon>
        <taxon>Clostridia</taxon>
        <taxon>Eubacteriales</taxon>
        <taxon>Oscillospiraceae</taxon>
        <taxon>Sporobacter</taxon>
    </lineage>
</organism>
<keyword evidence="3" id="KW-0489">Methyltransferase</keyword>
<evidence type="ECO:0000313" key="4">
    <source>
        <dbReference type="Proteomes" id="UP000183995"/>
    </source>
</evidence>
<proteinExistence type="predicted"/>
<dbReference type="SUPFAM" id="SSF53335">
    <property type="entry name" value="S-adenosyl-L-methionine-dependent methyltransferases"/>
    <property type="match status" value="1"/>
</dbReference>
<evidence type="ECO:0000259" key="2">
    <source>
        <dbReference type="Pfam" id="PF13847"/>
    </source>
</evidence>
<dbReference type="Proteomes" id="UP000183995">
    <property type="component" value="Unassembled WGS sequence"/>
</dbReference>
<dbReference type="InterPro" id="IPR029063">
    <property type="entry name" value="SAM-dependent_MTases_sf"/>
</dbReference>
<gene>
    <name evidence="3" type="ORF">SAMN02745823_01074</name>
</gene>
<dbReference type="GO" id="GO:0003838">
    <property type="term" value="F:sterol 24-C-methyltransferase activity"/>
    <property type="evidence" value="ECO:0007669"/>
    <property type="project" value="TreeGrafter"/>
</dbReference>
<dbReference type="EMBL" id="FQXV01000003">
    <property type="protein sequence ID" value="SHH82735.1"/>
    <property type="molecule type" value="Genomic_DNA"/>
</dbReference>
<dbReference type="Pfam" id="PF13847">
    <property type="entry name" value="Methyltransf_31"/>
    <property type="match status" value="1"/>
</dbReference>
<dbReference type="STRING" id="1123282.SAMN02745823_01074"/>
<dbReference type="InterPro" id="IPR050447">
    <property type="entry name" value="Erg6_SMT_methyltransf"/>
</dbReference>
<dbReference type="OrthoDB" id="9772751at2"/>
<dbReference type="RefSeq" id="WP_073076635.1">
    <property type="nucleotide sequence ID" value="NZ_FQXV01000003.1"/>
</dbReference>
<dbReference type="GO" id="GO:0016126">
    <property type="term" value="P:sterol biosynthetic process"/>
    <property type="evidence" value="ECO:0007669"/>
    <property type="project" value="TreeGrafter"/>
</dbReference>
<sequence length="203" mass="22584">MFRRFFQNTRKPEGFLGRMMLRTMNGGHTPLSNWALSLIRPAPDARVLDVGCGGGANIARLTKLCPNGFADGIDYSAESVAFSKKKNARSLGKRCNIRQGDVGALPYGDQTFNLVTAFETVYFWPDLGKAFHEILRVLKPGGQFLLVCEMDDVTNTTWTGLIDGMTIYSGEDLKARILQAGFASVRLERNQSCWIALLAEKRR</sequence>
<dbReference type="InterPro" id="IPR025714">
    <property type="entry name" value="Methyltranfer_dom"/>
</dbReference>
<reference evidence="3 4" key="1">
    <citation type="submission" date="2016-11" db="EMBL/GenBank/DDBJ databases">
        <authorList>
            <person name="Jaros S."/>
            <person name="Januszkiewicz K."/>
            <person name="Wedrychowicz H."/>
        </authorList>
    </citation>
    <scope>NUCLEOTIDE SEQUENCE [LARGE SCALE GENOMIC DNA]</scope>
    <source>
        <strain evidence="3 4">DSM 10068</strain>
    </source>
</reference>
<keyword evidence="3" id="KW-0830">Ubiquinone</keyword>
<dbReference type="Gene3D" id="3.40.50.150">
    <property type="entry name" value="Vaccinia Virus protein VP39"/>
    <property type="match status" value="1"/>
</dbReference>
<name>A0A1M5W5J2_9FIRM</name>
<evidence type="ECO:0000256" key="1">
    <source>
        <dbReference type="ARBA" id="ARBA00022679"/>
    </source>
</evidence>
<keyword evidence="1" id="KW-0808">Transferase</keyword>